<protein>
    <recommendedName>
        <fullName evidence="1">NadR/Ttd14 AAA domain-containing protein</fullName>
    </recommendedName>
</protein>
<accession>A0A1E5SJA0</accession>
<dbReference type="Gene3D" id="3.40.50.300">
    <property type="entry name" value="P-loop containing nucleotide triphosphate hydrolases"/>
    <property type="match status" value="1"/>
</dbReference>
<name>A0A1E5SJA0_9FLAO</name>
<evidence type="ECO:0000259" key="1">
    <source>
        <dbReference type="Pfam" id="PF13521"/>
    </source>
</evidence>
<keyword evidence="3" id="KW-1185">Reference proteome</keyword>
<dbReference type="InterPro" id="IPR027417">
    <property type="entry name" value="P-loop_NTPase"/>
</dbReference>
<evidence type="ECO:0000313" key="3">
    <source>
        <dbReference type="Proteomes" id="UP000095713"/>
    </source>
</evidence>
<gene>
    <name evidence="2" type="ORF">A8C32_08145</name>
</gene>
<proteinExistence type="predicted"/>
<organism evidence="2 3">
    <name type="scientific">Flavivirga aquatica</name>
    <dbReference type="NCBI Taxonomy" id="1849968"/>
    <lineage>
        <taxon>Bacteria</taxon>
        <taxon>Pseudomonadati</taxon>
        <taxon>Bacteroidota</taxon>
        <taxon>Flavobacteriia</taxon>
        <taxon>Flavobacteriales</taxon>
        <taxon>Flavobacteriaceae</taxon>
        <taxon>Flavivirga</taxon>
    </lineage>
</organism>
<feature type="domain" description="NadR/Ttd14 AAA" evidence="1">
    <location>
        <begin position="3"/>
        <end position="165"/>
    </location>
</feature>
<dbReference type="STRING" id="1849968.A8C32_08145"/>
<dbReference type="InterPro" id="IPR038727">
    <property type="entry name" value="NadR/Ttd14_AAA_dom"/>
</dbReference>
<reference evidence="2 3" key="1">
    <citation type="submission" date="2016-05" db="EMBL/GenBank/DDBJ databases">
        <title>Draft Genome Sequence of Algibacter sp. Strain SK-16 Isolated from the Surface Water of Aburatsubo Inlet.</title>
        <authorList>
            <person name="Wong S.-K."/>
            <person name="Yoshizawa S."/>
            <person name="Nakajima Y."/>
            <person name="Ogura Y."/>
            <person name="Tetsuya H."/>
            <person name="Hamasaki K."/>
        </authorList>
    </citation>
    <scope>NUCLEOTIDE SEQUENCE [LARGE SCALE GENOMIC DNA]</scope>
    <source>
        <strain evidence="2 3">SK-16</strain>
    </source>
</reference>
<dbReference type="RefSeq" id="WP_069831819.1">
    <property type="nucleotide sequence ID" value="NZ_MDJD01000054.1"/>
</dbReference>
<dbReference type="Proteomes" id="UP000095713">
    <property type="component" value="Unassembled WGS sequence"/>
</dbReference>
<comment type="caution">
    <text evidence="2">The sequence shown here is derived from an EMBL/GenBank/DDBJ whole genome shotgun (WGS) entry which is preliminary data.</text>
</comment>
<dbReference type="EMBL" id="MDJD01000054">
    <property type="protein sequence ID" value="OEJ99136.1"/>
    <property type="molecule type" value="Genomic_DNA"/>
</dbReference>
<dbReference type="SUPFAM" id="SSF52540">
    <property type="entry name" value="P-loop containing nucleoside triphosphate hydrolases"/>
    <property type="match status" value="1"/>
</dbReference>
<sequence length="174" mass="20187">MKRYIITGAPGTGKTTLINALRKKGFTCFEEVSRRIIKQQQAINGTKTPWQDVNGFTQLVYNTTTKELNTSTNTITFVDRSLADNIAYLQLKNCAINEELATFNYHKHYHNIVFFLPIWKAIYVQDNQRIQSFEDAKKLDLLLYKTYQELGFKIIVLDKDTVSNRELQITNLVK</sequence>
<dbReference type="AlphaFoldDB" id="A0A1E5SJA0"/>
<evidence type="ECO:0000313" key="2">
    <source>
        <dbReference type="EMBL" id="OEJ99136.1"/>
    </source>
</evidence>
<dbReference type="Pfam" id="PF13521">
    <property type="entry name" value="AAA_28"/>
    <property type="match status" value="1"/>
</dbReference>
<dbReference type="OrthoDB" id="5638848at2"/>